<dbReference type="InterPro" id="IPR004013">
    <property type="entry name" value="PHP_dom"/>
</dbReference>
<dbReference type="GO" id="GO:0004534">
    <property type="term" value="F:5'-3' RNA exonuclease activity"/>
    <property type="evidence" value="ECO:0007669"/>
    <property type="project" value="TreeGrafter"/>
</dbReference>
<dbReference type="InterPro" id="IPR052018">
    <property type="entry name" value="PHP_domain"/>
</dbReference>
<sequence length="269" mass="29978">MRIINDLELGTFDLHMHTTASDGVYAPKDLVRKAKETGLKTIAITDHDTLAGVEEAQQAGMELGLQVLPGVEISTKYKGKNVDILGYNMSDWRNLHDKLAAFRDDREARALQIIQRFAELHMPITLEDVKEFSGEGVIARPHIAKAIVKKGYVSDVQTVFDKYLADGGPAAVDKKILSPQEGIDLIHEAGGYAVMAHPVLIDNDNLVRELLAGCSFDGLEVWHRKHDKQDVKRYKQMAEKYELLVTGGSDFHDDQHDLGSFQNYPIGNN</sequence>
<dbReference type="SUPFAM" id="SSF89550">
    <property type="entry name" value="PHP domain-like"/>
    <property type="match status" value="1"/>
</dbReference>
<protein>
    <submittedName>
        <fullName evidence="2">Phosphatase</fullName>
    </submittedName>
</protein>
<dbReference type="InterPro" id="IPR003141">
    <property type="entry name" value="Pol/His_phosphatase_N"/>
</dbReference>
<evidence type="ECO:0000313" key="3">
    <source>
        <dbReference type="Proteomes" id="UP000593802"/>
    </source>
</evidence>
<dbReference type="AlphaFoldDB" id="A0A7I8DCK0"/>
<dbReference type="PANTHER" id="PTHR42924:SF3">
    <property type="entry name" value="POLYMERASE_HISTIDINOL PHOSPHATASE N-TERMINAL DOMAIN-CONTAINING PROTEIN"/>
    <property type="match status" value="1"/>
</dbReference>
<dbReference type="Gene3D" id="3.20.20.140">
    <property type="entry name" value="Metal-dependent hydrolases"/>
    <property type="match status" value="1"/>
</dbReference>
<name>A0A7I8DCK0_9BACL</name>
<dbReference type="SMART" id="SM00481">
    <property type="entry name" value="POLIIIAc"/>
    <property type="match status" value="1"/>
</dbReference>
<dbReference type="PANTHER" id="PTHR42924">
    <property type="entry name" value="EXONUCLEASE"/>
    <property type="match status" value="1"/>
</dbReference>
<proteinExistence type="predicted"/>
<accession>A0A7I8DCK0</accession>
<gene>
    <name evidence="2" type="ORF">skT53_27890</name>
</gene>
<dbReference type="RefSeq" id="WP_226375226.1">
    <property type="nucleotide sequence ID" value="NZ_AP023366.1"/>
</dbReference>
<dbReference type="EMBL" id="AP023366">
    <property type="protein sequence ID" value="BCJ87804.1"/>
    <property type="molecule type" value="Genomic_DNA"/>
</dbReference>
<evidence type="ECO:0000259" key="1">
    <source>
        <dbReference type="SMART" id="SM00481"/>
    </source>
</evidence>
<keyword evidence="3" id="KW-1185">Reference proteome</keyword>
<dbReference type="CDD" id="cd07438">
    <property type="entry name" value="PHP_HisPPase_AMP"/>
    <property type="match status" value="1"/>
</dbReference>
<dbReference type="GO" id="GO:0035312">
    <property type="term" value="F:5'-3' DNA exonuclease activity"/>
    <property type="evidence" value="ECO:0007669"/>
    <property type="project" value="TreeGrafter"/>
</dbReference>
<dbReference type="Pfam" id="PF02811">
    <property type="entry name" value="PHP"/>
    <property type="match status" value="1"/>
</dbReference>
<dbReference type="KEGG" id="eff:skT53_27890"/>
<dbReference type="Proteomes" id="UP000593802">
    <property type="component" value="Chromosome"/>
</dbReference>
<organism evidence="2 3">
    <name type="scientific">Effusibacillus dendaii</name>
    <dbReference type="NCBI Taxonomy" id="2743772"/>
    <lineage>
        <taxon>Bacteria</taxon>
        <taxon>Bacillati</taxon>
        <taxon>Bacillota</taxon>
        <taxon>Bacilli</taxon>
        <taxon>Bacillales</taxon>
        <taxon>Alicyclobacillaceae</taxon>
        <taxon>Effusibacillus</taxon>
    </lineage>
</organism>
<evidence type="ECO:0000313" key="2">
    <source>
        <dbReference type="EMBL" id="BCJ87804.1"/>
    </source>
</evidence>
<dbReference type="Gene3D" id="1.10.150.650">
    <property type="match status" value="1"/>
</dbReference>
<dbReference type="InterPro" id="IPR016195">
    <property type="entry name" value="Pol/histidinol_Pase-like"/>
</dbReference>
<reference evidence="2" key="1">
    <citation type="submission" date="2020-08" db="EMBL/GenBank/DDBJ databases">
        <title>Complete Genome Sequence of Effusibacillus dendaii Strain skT53, Isolated from Farmland soil.</title>
        <authorList>
            <person name="Konishi T."/>
            <person name="Kawasaki H."/>
        </authorList>
    </citation>
    <scope>NUCLEOTIDE SEQUENCE [LARGE SCALE GENOMIC DNA]</scope>
    <source>
        <strain evidence="2">SkT53</strain>
    </source>
</reference>
<feature type="domain" description="Polymerase/histidinol phosphatase N-terminal" evidence="1">
    <location>
        <begin position="12"/>
        <end position="77"/>
    </location>
</feature>